<name>A0A150WNU2_BDEBC</name>
<organism evidence="2 3">
    <name type="scientific">Bdellovibrio bacteriovorus</name>
    <dbReference type="NCBI Taxonomy" id="959"/>
    <lineage>
        <taxon>Bacteria</taxon>
        <taxon>Pseudomonadati</taxon>
        <taxon>Bdellovibrionota</taxon>
        <taxon>Bdellovibrionia</taxon>
        <taxon>Bdellovibrionales</taxon>
        <taxon>Pseudobdellovibrionaceae</taxon>
        <taxon>Bdellovibrio</taxon>
    </lineage>
</organism>
<protein>
    <submittedName>
        <fullName evidence="2">Uncharacterized protein</fullName>
    </submittedName>
</protein>
<dbReference type="Proteomes" id="UP000075320">
    <property type="component" value="Unassembled WGS sequence"/>
</dbReference>
<feature type="chain" id="PRO_5007573368" evidence="1">
    <location>
        <begin position="20"/>
        <end position="141"/>
    </location>
</feature>
<evidence type="ECO:0000313" key="3">
    <source>
        <dbReference type="Proteomes" id="UP000075320"/>
    </source>
</evidence>
<reference evidence="2 3" key="1">
    <citation type="submission" date="2016-03" db="EMBL/GenBank/DDBJ databases">
        <authorList>
            <person name="Ploux O."/>
        </authorList>
    </citation>
    <scope>NUCLEOTIDE SEQUENCE [LARGE SCALE GENOMIC DNA]</scope>
    <source>
        <strain evidence="2 3">R0</strain>
    </source>
</reference>
<proteinExistence type="predicted"/>
<evidence type="ECO:0000256" key="1">
    <source>
        <dbReference type="SAM" id="SignalP"/>
    </source>
</evidence>
<dbReference type="OrthoDB" id="5293759at2"/>
<accession>A0A150WNU2</accession>
<comment type="caution">
    <text evidence="2">The sequence shown here is derived from an EMBL/GenBank/DDBJ whole genome shotgun (WGS) entry which is preliminary data.</text>
</comment>
<feature type="signal peptide" evidence="1">
    <location>
        <begin position="1"/>
        <end position="19"/>
    </location>
</feature>
<dbReference type="RefSeq" id="WP_061833537.1">
    <property type="nucleotide sequence ID" value="NZ_LUKE01000001.1"/>
</dbReference>
<dbReference type="EMBL" id="LUKE01000001">
    <property type="protein sequence ID" value="KYG65977.1"/>
    <property type="molecule type" value="Genomic_DNA"/>
</dbReference>
<evidence type="ECO:0000313" key="2">
    <source>
        <dbReference type="EMBL" id="KYG65977.1"/>
    </source>
</evidence>
<sequence length="141" mass="15939">MKKLILILSILAAPFFANAETDYTITSSDDGFAAQTSEVQPDRNYSRSYDFGRVWVGQRRYTDFVLQAGRFPLQVRGLSINGRFFGGDTNCPSLLFPGQRCIIRASYAPRMSGNHYGQLRLWVANDTMIVHLSGRAWDGRH</sequence>
<keyword evidence="3" id="KW-1185">Reference proteome</keyword>
<gene>
    <name evidence="2" type="ORF">AZI86_02605</name>
</gene>
<keyword evidence="1" id="KW-0732">Signal</keyword>
<dbReference type="AlphaFoldDB" id="A0A150WNU2"/>